<evidence type="ECO:0000313" key="6">
    <source>
        <dbReference type="EMBL" id="TYB42221.1"/>
    </source>
</evidence>
<evidence type="ECO:0000259" key="5">
    <source>
        <dbReference type="Pfam" id="PF01266"/>
    </source>
</evidence>
<dbReference type="GO" id="GO:0008115">
    <property type="term" value="F:sarcosine oxidase activity"/>
    <property type="evidence" value="ECO:0007669"/>
    <property type="project" value="TreeGrafter"/>
</dbReference>
<dbReference type="InterPro" id="IPR006076">
    <property type="entry name" value="FAD-dep_OxRdtase"/>
</dbReference>
<keyword evidence="2" id="KW-0285">Flavoprotein</keyword>
<dbReference type="PANTHER" id="PTHR10961:SF7">
    <property type="entry name" value="FAD DEPENDENT OXIDOREDUCTASE DOMAIN-CONTAINING PROTEIN"/>
    <property type="match status" value="1"/>
</dbReference>
<evidence type="ECO:0000256" key="1">
    <source>
        <dbReference type="ARBA" id="ARBA00001974"/>
    </source>
</evidence>
<dbReference type="InterPro" id="IPR036188">
    <property type="entry name" value="FAD/NAD-bd_sf"/>
</dbReference>
<dbReference type="AlphaFoldDB" id="A0A5D0NDB8"/>
<comment type="caution">
    <text evidence="6">The sequence shown here is derived from an EMBL/GenBank/DDBJ whole genome shotgun (WGS) entry which is preliminary data.</text>
</comment>
<evidence type="ECO:0000256" key="4">
    <source>
        <dbReference type="ARBA" id="ARBA00023002"/>
    </source>
</evidence>
<dbReference type="InterPro" id="IPR045170">
    <property type="entry name" value="MTOX"/>
</dbReference>
<dbReference type="Pfam" id="PF01266">
    <property type="entry name" value="DAO"/>
    <property type="match status" value="1"/>
</dbReference>
<dbReference type="Proteomes" id="UP000323380">
    <property type="component" value="Unassembled WGS sequence"/>
</dbReference>
<comment type="cofactor">
    <cofactor evidence="1">
        <name>FAD</name>
        <dbReference type="ChEBI" id="CHEBI:57692"/>
    </cofactor>
</comment>
<evidence type="ECO:0000256" key="3">
    <source>
        <dbReference type="ARBA" id="ARBA00022827"/>
    </source>
</evidence>
<name>A0A5D0NDB8_9ACTN</name>
<gene>
    <name evidence="6" type="ORF">FXF69_30815</name>
</gene>
<keyword evidence="4" id="KW-0560">Oxidoreductase</keyword>
<accession>A0A5D0NDB8</accession>
<keyword evidence="7" id="KW-1185">Reference proteome</keyword>
<organism evidence="6 7">
    <name type="scientific">Actinomadura chibensis</name>
    <dbReference type="NCBI Taxonomy" id="392828"/>
    <lineage>
        <taxon>Bacteria</taxon>
        <taxon>Bacillati</taxon>
        <taxon>Actinomycetota</taxon>
        <taxon>Actinomycetes</taxon>
        <taxon>Streptosporangiales</taxon>
        <taxon>Thermomonosporaceae</taxon>
        <taxon>Actinomadura</taxon>
    </lineage>
</organism>
<keyword evidence="3" id="KW-0274">FAD</keyword>
<dbReference type="STRING" id="1220554.GCA_001552135_02029"/>
<dbReference type="GO" id="GO:0050660">
    <property type="term" value="F:flavin adenine dinucleotide binding"/>
    <property type="evidence" value="ECO:0007669"/>
    <property type="project" value="InterPro"/>
</dbReference>
<evidence type="ECO:0000256" key="2">
    <source>
        <dbReference type="ARBA" id="ARBA00022630"/>
    </source>
</evidence>
<sequence>MGRATAGRPEPSVEAKTPSWRSEMAAYDVAIIGAGVHGASAALHLAERGAEVAVLERGGPASGPTGQSSAVVRGYYVNEFLAGLTRESAGLFRGFADWTHGGDAGFVTTGALFLHAPGDGERMRATVKRLNALGTRTELLAADQIAADFPAFDLTGVGWAAWEPGAGYADPVGTTVGMLARAQALGARLLQDTRVTGIEPLAGSVRLRTASGEEVTAGRVHLAAGPWTPVLLRMLGVTLPLRAERHIIATYGWGEAEPVPYVWASMPDGVYVKPELSGQFLVGTLWEEPEADPDDYSGELWPDEHLRIADALVQRMPGLAGAAAFSGYAALYDVAPDWQPVIGAVADRVTMVAGTAGHGFKWAPALGARIADLLTGGPADPGLAQFRPGRFGEGALLTGGYGDAKIMG</sequence>
<dbReference type="Gene3D" id="3.30.9.10">
    <property type="entry name" value="D-Amino Acid Oxidase, subunit A, domain 2"/>
    <property type="match status" value="1"/>
</dbReference>
<dbReference type="PANTHER" id="PTHR10961">
    <property type="entry name" value="PEROXISOMAL SARCOSINE OXIDASE"/>
    <property type="match status" value="1"/>
</dbReference>
<dbReference type="Gene3D" id="3.50.50.60">
    <property type="entry name" value="FAD/NAD(P)-binding domain"/>
    <property type="match status" value="1"/>
</dbReference>
<dbReference type="SUPFAM" id="SSF51905">
    <property type="entry name" value="FAD/NAD(P)-binding domain"/>
    <property type="match status" value="1"/>
</dbReference>
<proteinExistence type="predicted"/>
<protein>
    <submittedName>
        <fullName evidence="6">FAD-binding oxidoreductase</fullName>
    </submittedName>
</protein>
<reference evidence="6 7" key="1">
    <citation type="submission" date="2019-08" db="EMBL/GenBank/DDBJ databases">
        <title>Actinomadura sp. nov. CYP1-5 isolated from mountain soil.</title>
        <authorList>
            <person name="Songsumanus A."/>
            <person name="Kuncharoen N."/>
            <person name="Kudo T."/>
            <person name="Yuki M."/>
            <person name="Igarashi Y."/>
            <person name="Tanasupawat S."/>
        </authorList>
    </citation>
    <scope>NUCLEOTIDE SEQUENCE [LARGE SCALE GENOMIC DNA]</scope>
    <source>
        <strain evidence="6 7">JCM 14158</strain>
    </source>
</reference>
<feature type="domain" description="FAD dependent oxidoreductase" evidence="5">
    <location>
        <begin position="28"/>
        <end position="373"/>
    </location>
</feature>
<dbReference type="EMBL" id="VSFG01000008">
    <property type="protein sequence ID" value="TYB42221.1"/>
    <property type="molecule type" value="Genomic_DNA"/>
</dbReference>
<evidence type="ECO:0000313" key="7">
    <source>
        <dbReference type="Proteomes" id="UP000323380"/>
    </source>
</evidence>